<feature type="domain" description="Integrase catalytic" evidence="2">
    <location>
        <begin position="282"/>
        <end position="424"/>
    </location>
</feature>
<dbReference type="SUPFAM" id="SSF53098">
    <property type="entry name" value="Ribonuclease H-like"/>
    <property type="match status" value="1"/>
</dbReference>
<evidence type="ECO:0000313" key="4">
    <source>
        <dbReference type="Proteomes" id="UP000247416"/>
    </source>
</evidence>
<evidence type="ECO:0000259" key="2">
    <source>
        <dbReference type="PROSITE" id="PS50994"/>
    </source>
</evidence>
<dbReference type="GO" id="GO:0003676">
    <property type="term" value="F:nucleic acid binding"/>
    <property type="evidence" value="ECO:0007669"/>
    <property type="project" value="InterPro"/>
</dbReference>
<dbReference type="Proteomes" id="UP000247416">
    <property type="component" value="Unassembled WGS sequence"/>
</dbReference>
<feature type="region of interest" description="Disordered" evidence="1">
    <location>
        <begin position="688"/>
        <end position="722"/>
    </location>
</feature>
<protein>
    <submittedName>
        <fullName evidence="3">Mu transposase-like protein</fullName>
    </submittedName>
</protein>
<comment type="caution">
    <text evidence="3">The sequence shown here is derived from an EMBL/GenBank/DDBJ whole genome shotgun (WGS) entry which is preliminary data.</text>
</comment>
<gene>
    <name evidence="3" type="ORF">BJ095_1388</name>
</gene>
<reference evidence="3 4" key="1">
    <citation type="submission" date="2018-06" db="EMBL/GenBank/DDBJ databases">
        <title>Genomic Encyclopedia of Archaeal and Bacterial Type Strains, Phase II (KMG-II): from individual species to whole genera.</title>
        <authorList>
            <person name="Goeker M."/>
        </authorList>
    </citation>
    <scope>NUCLEOTIDE SEQUENCE [LARGE SCALE GENOMIC DNA]</scope>
    <source>
        <strain evidence="3 4">KACC 16626</strain>
    </source>
</reference>
<dbReference type="RefSeq" id="WP_107937228.1">
    <property type="nucleotide sequence ID" value="NZ_CP085009.1"/>
</dbReference>
<organism evidence="3 4">
    <name type="scientific">Ureibacillus chungkukjangi</name>
    <dbReference type="NCBI Taxonomy" id="1202712"/>
    <lineage>
        <taxon>Bacteria</taxon>
        <taxon>Bacillati</taxon>
        <taxon>Bacillota</taxon>
        <taxon>Bacilli</taxon>
        <taxon>Bacillales</taxon>
        <taxon>Caryophanaceae</taxon>
        <taxon>Ureibacillus</taxon>
    </lineage>
</organism>
<dbReference type="Pfam" id="PF09299">
    <property type="entry name" value="Mu-transpos_C"/>
    <property type="match status" value="1"/>
</dbReference>
<dbReference type="OrthoDB" id="501284at2"/>
<dbReference type="InterPro" id="IPR001584">
    <property type="entry name" value="Integrase_cat-core"/>
</dbReference>
<dbReference type="InterPro" id="IPR036397">
    <property type="entry name" value="RNaseH_sf"/>
</dbReference>
<proteinExistence type="predicted"/>
<dbReference type="InterPro" id="IPR012337">
    <property type="entry name" value="RNaseH-like_sf"/>
</dbReference>
<name>A0A318TDJ6_9BACL</name>
<dbReference type="EMBL" id="QJTJ01000038">
    <property type="protein sequence ID" value="PYF02653.1"/>
    <property type="molecule type" value="Genomic_DNA"/>
</dbReference>
<dbReference type="PROSITE" id="PS50994">
    <property type="entry name" value="INTEGRASE"/>
    <property type="match status" value="1"/>
</dbReference>
<sequence>MFVINDIISFVDANNEKQIERILWIDEGNVICYTINVEKTNALPIKRKVTDLNQMFTEKLLSFVDGEPYSFIYQIEDQISEKNKQLRDERWECIEQLVLQEPDIYESAERGQKIKAAMVNKGKTKRLLYKYLVQYWQRGKVKNALLPDYKNSGGKGKEKVFKDKKNGRKRRFEPIIGDGIIISDEIKRIFEVSIKRYYHTAKQNPLSTTYNQMLKTFFVADCRYENGVEKPILQEQDKLPTLRQFKFWYDKTYNTEEKQRKRKGNRKYELEHRAVLGTSVGDLYGPGTKYQIDATVADVYIVSSFNRNWIIGRPIIYVVIDVFSRMVVGLYVGLEGPSWFGAMMALANTASDKVSYCKKYGIEIQKEEWDCHYLPQTLLADRGELEGYNVERLISAFNMKVENTPPYRADWKGIVEQHFRILNARGIKPFLPGVVDTEVKVRGERDYRLDATLTLEEFTSVIIRCVLYHNNHHYLKNYNEDEMMIEDEVPLIPKELWNWGIKNRSGKLRSYSEDIVKLHLLPTANARVTYKGIEFKKMRFSSETALKENWFGEAREKSWRIPICYDPRDMSHIYLPSEDGRSYEVATLLDHHKKYESKTMEEVEYYFAYQSLNYQKHEHEERQQKADLESDIEHIVRKAEANLNKEKIEISNNQKVKGIRDNRTMEKSEKRKGEAFLLADGQPIEKQAISEDVLETPKQVSSLSEKLRQKQKEKLRNARIGN</sequence>
<dbReference type="Gene3D" id="3.30.420.10">
    <property type="entry name" value="Ribonuclease H-like superfamily/Ribonuclease H"/>
    <property type="match status" value="1"/>
</dbReference>
<dbReference type="AlphaFoldDB" id="A0A318TDJ6"/>
<evidence type="ECO:0000313" key="3">
    <source>
        <dbReference type="EMBL" id="PYF02653.1"/>
    </source>
</evidence>
<dbReference type="GO" id="GO:0015074">
    <property type="term" value="P:DNA integration"/>
    <property type="evidence" value="ECO:0007669"/>
    <property type="project" value="InterPro"/>
</dbReference>
<accession>A0A318TDJ6</accession>
<evidence type="ECO:0000256" key="1">
    <source>
        <dbReference type="SAM" id="MobiDB-lite"/>
    </source>
</evidence>
<dbReference type="InterPro" id="IPR015378">
    <property type="entry name" value="Transposase-like_Mu_C"/>
</dbReference>
<keyword evidence="4" id="KW-1185">Reference proteome</keyword>
<feature type="compositionally biased region" description="Basic and acidic residues" evidence="1">
    <location>
        <begin position="705"/>
        <end position="716"/>
    </location>
</feature>